<dbReference type="STRING" id="403673.A0A177WLR1"/>
<dbReference type="InterPro" id="IPR050667">
    <property type="entry name" value="PPR-containing_protein"/>
</dbReference>
<dbReference type="InterPro" id="IPR011990">
    <property type="entry name" value="TPR-like_helical_dom_sf"/>
</dbReference>
<dbReference type="EMBL" id="DS022304">
    <property type="protein sequence ID" value="OAJ40321.1"/>
    <property type="molecule type" value="Genomic_DNA"/>
</dbReference>
<dbReference type="Pfam" id="PF01535">
    <property type="entry name" value="PPR"/>
    <property type="match status" value="3"/>
</dbReference>
<sequence length="537" mass="60124">MATSLIAANRSVSHILYNQTSFHLTVFRCTSFHAVKATWNAKSISIKATQAAQATLQHHQSQDKLIPRKPRVKLNEFTPSAYMRPAHIPLNIQRICGVLIRALVDANYITALEQYRKLVEFDQVNALSLDEMLNLFRLVVSYQQKKPNPKIVSELDLLMQAILERADADVVRYGGISVLPPAIFFSLLNCHVKLQQTDSAELIWEYMLSQGIGISIASVNLMLQCYASLGRVDMVQALMKKCAEEGIAKLDIQSFVTLIDAYSKSGQTVSSLEVLDRALQSDIPLNIRIFNHIISGLAKNGKFAEMIKVLVFMQEKEFLPSTVTYNNIIHGCVVSGQFQKAHQIFQEMTNDAGSSAERNDQCGPDTATFNIIIDLFAKQGDHENAFAMLDEMIKRGVQPNVVSYNTVLGAYGRAGMLSQAQDIFDTIDKMGISRTVTTYNLLISAYGFQGHMQTVLNLFEQIQDTNLSPDRNTFAVMISLHGMHDCYDKCLDFFTMMRERGILPDSRILANMMRIAIRTGAQTAEHPAKAKNTRYST</sequence>
<dbReference type="PROSITE" id="PS51375">
    <property type="entry name" value="PPR"/>
    <property type="match status" value="7"/>
</dbReference>
<dbReference type="SUPFAM" id="SSF81901">
    <property type="entry name" value="HCP-like"/>
    <property type="match status" value="1"/>
</dbReference>
<dbReference type="VEuPathDB" id="FungiDB:BDEG_24068"/>
<feature type="repeat" description="PPR" evidence="1">
    <location>
        <begin position="365"/>
        <end position="399"/>
    </location>
</feature>
<dbReference type="InterPro" id="IPR002885">
    <property type="entry name" value="PPR_rpt"/>
</dbReference>
<feature type="repeat" description="PPR" evidence="1">
    <location>
        <begin position="286"/>
        <end position="320"/>
    </location>
</feature>
<dbReference type="NCBIfam" id="TIGR00756">
    <property type="entry name" value="PPR"/>
    <property type="match status" value="6"/>
</dbReference>
<dbReference type="PANTHER" id="PTHR47939">
    <property type="entry name" value="MEMBRANE-ASSOCIATED SALT-INDUCIBLE PROTEIN-LIKE"/>
    <property type="match status" value="1"/>
</dbReference>
<feature type="repeat" description="PPR" evidence="1">
    <location>
        <begin position="400"/>
        <end position="434"/>
    </location>
</feature>
<evidence type="ECO:0000313" key="2">
    <source>
        <dbReference type="EMBL" id="OAJ40321.1"/>
    </source>
</evidence>
<dbReference type="PANTHER" id="PTHR47939:SF5">
    <property type="entry name" value="PENTACOTRIPEPTIDE-REPEAT REGION OF PRORP DOMAIN-CONTAINING PROTEIN"/>
    <property type="match status" value="1"/>
</dbReference>
<organism evidence="2 3">
    <name type="scientific">Batrachochytrium dendrobatidis (strain JEL423)</name>
    <dbReference type="NCBI Taxonomy" id="403673"/>
    <lineage>
        <taxon>Eukaryota</taxon>
        <taxon>Fungi</taxon>
        <taxon>Fungi incertae sedis</taxon>
        <taxon>Chytridiomycota</taxon>
        <taxon>Chytridiomycota incertae sedis</taxon>
        <taxon>Chytridiomycetes</taxon>
        <taxon>Rhizophydiales</taxon>
        <taxon>Rhizophydiales incertae sedis</taxon>
        <taxon>Batrachochytrium</taxon>
    </lineage>
</organism>
<dbReference type="AlphaFoldDB" id="A0A177WLR1"/>
<accession>A0A177WLR1</accession>
<dbReference type="Pfam" id="PF13041">
    <property type="entry name" value="PPR_2"/>
    <property type="match status" value="3"/>
</dbReference>
<dbReference type="Gene3D" id="1.25.40.10">
    <property type="entry name" value="Tetratricopeptide repeat domain"/>
    <property type="match status" value="3"/>
</dbReference>
<name>A0A177WLR1_BATDL</name>
<feature type="repeat" description="PPR" evidence="1">
    <location>
        <begin position="251"/>
        <end position="285"/>
    </location>
</feature>
<dbReference type="Proteomes" id="UP000077115">
    <property type="component" value="Unassembled WGS sequence"/>
</dbReference>
<evidence type="ECO:0000313" key="3">
    <source>
        <dbReference type="Proteomes" id="UP000077115"/>
    </source>
</evidence>
<reference evidence="2 3" key="2">
    <citation type="submission" date="2016-05" db="EMBL/GenBank/DDBJ databases">
        <title>Lineage-specific infection strategies underlie the spectrum of fungal disease in amphibians.</title>
        <authorList>
            <person name="Cuomo C.A."/>
            <person name="Farrer R.A."/>
            <person name="James T."/>
            <person name="Longcore J."/>
            <person name="Birren B."/>
        </authorList>
    </citation>
    <scope>NUCLEOTIDE SEQUENCE [LARGE SCALE GENOMIC DNA]</scope>
    <source>
        <strain evidence="2 3">JEL423</strain>
    </source>
</reference>
<gene>
    <name evidence="2" type="ORF">BDEG_24068</name>
</gene>
<feature type="repeat" description="PPR" evidence="1">
    <location>
        <begin position="470"/>
        <end position="504"/>
    </location>
</feature>
<evidence type="ECO:0000256" key="1">
    <source>
        <dbReference type="PROSITE-ProRule" id="PRU00708"/>
    </source>
</evidence>
<feature type="repeat" description="PPR" evidence="1">
    <location>
        <begin position="435"/>
        <end position="469"/>
    </location>
</feature>
<proteinExistence type="predicted"/>
<protein>
    <submittedName>
        <fullName evidence="2">Uncharacterized protein</fullName>
    </submittedName>
</protein>
<dbReference type="OrthoDB" id="2132482at2759"/>
<feature type="repeat" description="PPR" evidence="1">
    <location>
        <begin position="321"/>
        <end position="355"/>
    </location>
</feature>
<reference evidence="2 3" key="1">
    <citation type="submission" date="2006-10" db="EMBL/GenBank/DDBJ databases">
        <title>The Genome Sequence of Batrachochytrium dendrobatidis JEL423.</title>
        <authorList>
            <consortium name="The Broad Institute Genome Sequencing Platform"/>
            <person name="Birren B."/>
            <person name="Lander E."/>
            <person name="Galagan J."/>
            <person name="Cuomo C."/>
            <person name="Devon K."/>
            <person name="Jaffe D."/>
            <person name="Butler J."/>
            <person name="Alvarez P."/>
            <person name="Gnerre S."/>
            <person name="Grabherr M."/>
            <person name="Kleber M."/>
            <person name="Mauceli E."/>
            <person name="Brockman W."/>
            <person name="Young S."/>
            <person name="LaButti K."/>
            <person name="Sykes S."/>
            <person name="DeCaprio D."/>
            <person name="Crawford M."/>
            <person name="Koehrsen M."/>
            <person name="Engels R."/>
            <person name="Montgomery P."/>
            <person name="Pearson M."/>
            <person name="Howarth C."/>
            <person name="Larson L."/>
            <person name="White J."/>
            <person name="O'Leary S."/>
            <person name="Kodira C."/>
            <person name="Zeng Q."/>
            <person name="Yandava C."/>
            <person name="Alvarado L."/>
            <person name="Longcore J."/>
            <person name="James T."/>
        </authorList>
    </citation>
    <scope>NUCLEOTIDE SEQUENCE [LARGE SCALE GENOMIC DNA]</scope>
    <source>
        <strain evidence="2 3">JEL423</strain>
    </source>
</reference>